<protein>
    <recommendedName>
        <fullName evidence="1">AB hydrolase-1 domain-containing protein</fullName>
    </recommendedName>
</protein>
<feature type="domain" description="AB hydrolase-1" evidence="1">
    <location>
        <begin position="27"/>
        <end position="144"/>
    </location>
</feature>
<sequence length="210" mass="22062">MSLLRWVPHRGTLPPLPPLEQTPGTPVLLLHGLMGSPGNFERTARGLLELGVALAAPLYGLRGTVTLESSFGELAGVAGDILATRERIDIVGHSLGGHLGLRLAHEFPGRVRTLVGIGAAFRGLPLPPNPVVRRGVGIVMGRGAGDLMTATPFEAEVPAGTRVVSLISDADRVVPSASSELGEIVRIHGVRHEHLPGLAGDIIDALEWRP</sequence>
<dbReference type="GO" id="GO:0003824">
    <property type="term" value="F:catalytic activity"/>
    <property type="evidence" value="ECO:0007669"/>
    <property type="project" value="UniProtKB-ARBA"/>
</dbReference>
<organism evidence="2 3">
    <name type="scientific">Corynebacterium marinum DSM 44953</name>
    <dbReference type="NCBI Taxonomy" id="1224162"/>
    <lineage>
        <taxon>Bacteria</taxon>
        <taxon>Bacillati</taxon>
        <taxon>Actinomycetota</taxon>
        <taxon>Actinomycetes</taxon>
        <taxon>Mycobacteriales</taxon>
        <taxon>Corynebacteriaceae</taxon>
        <taxon>Corynebacterium</taxon>
    </lineage>
</organism>
<dbReference type="SUPFAM" id="SSF53474">
    <property type="entry name" value="alpha/beta-Hydrolases"/>
    <property type="match status" value="1"/>
</dbReference>
<dbReference type="Proteomes" id="UP000031928">
    <property type="component" value="Chromosome"/>
</dbReference>
<gene>
    <name evidence="2" type="ORF">B840_10685</name>
</gene>
<dbReference type="STRING" id="1224162.B840_10685"/>
<dbReference type="KEGG" id="cmq:B840_10685"/>
<dbReference type="Gene3D" id="3.40.50.1820">
    <property type="entry name" value="alpha/beta hydrolase"/>
    <property type="match status" value="1"/>
</dbReference>
<dbReference type="AlphaFoldDB" id="A0A0B6TVT4"/>
<dbReference type="HOGENOM" id="CLU_115759_0_0_11"/>
<keyword evidence="3" id="KW-1185">Reference proteome</keyword>
<dbReference type="Pfam" id="PF12697">
    <property type="entry name" value="Abhydrolase_6"/>
    <property type="match status" value="1"/>
</dbReference>
<evidence type="ECO:0000259" key="1">
    <source>
        <dbReference type="Pfam" id="PF12697"/>
    </source>
</evidence>
<dbReference type="RefSeq" id="WP_042622090.1">
    <property type="nucleotide sequence ID" value="NZ_CP007790.1"/>
</dbReference>
<evidence type="ECO:0000313" key="2">
    <source>
        <dbReference type="EMBL" id="AJK69710.1"/>
    </source>
</evidence>
<reference evidence="2 3" key="1">
    <citation type="submission" date="2014-05" db="EMBL/GenBank/DDBJ databases">
        <title>Complete genome sequence of Corynebacterium marinum DSM 44953.</title>
        <authorList>
            <person name="Schaffert L."/>
            <person name="Albersmeier A."/>
            <person name="Kalinowski J."/>
            <person name="Ruckert C."/>
        </authorList>
    </citation>
    <scope>NUCLEOTIDE SEQUENCE [LARGE SCALE GENOMIC DNA]</scope>
    <source>
        <strain evidence="2 3">DSM 44953</strain>
    </source>
</reference>
<accession>A0A0B6TVT4</accession>
<dbReference type="OrthoDB" id="4410380at2"/>
<dbReference type="InterPro" id="IPR029058">
    <property type="entry name" value="AB_hydrolase_fold"/>
</dbReference>
<evidence type="ECO:0000313" key="3">
    <source>
        <dbReference type="Proteomes" id="UP000031928"/>
    </source>
</evidence>
<name>A0A0B6TVT4_9CORY</name>
<dbReference type="EMBL" id="CP007790">
    <property type="protein sequence ID" value="AJK69710.1"/>
    <property type="molecule type" value="Genomic_DNA"/>
</dbReference>
<proteinExistence type="predicted"/>
<dbReference type="InterPro" id="IPR000073">
    <property type="entry name" value="AB_hydrolase_1"/>
</dbReference>